<keyword evidence="3" id="KW-1185">Reference proteome</keyword>
<gene>
    <name evidence="2" type="ORF">MUN53_05560</name>
</gene>
<dbReference type="SUPFAM" id="SSF56507">
    <property type="entry name" value="Methionine synthase activation domain-like"/>
    <property type="match status" value="1"/>
</dbReference>
<dbReference type="Pfam" id="PF02965">
    <property type="entry name" value="Met_synt_B12"/>
    <property type="match status" value="1"/>
</dbReference>
<evidence type="ECO:0000313" key="2">
    <source>
        <dbReference type="EMBL" id="MCJ2380084.1"/>
    </source>
</evidence>
<dbReference type="Proteomes" id="UP001165444">
    <property type="component" value="Unassembled WGS sequence"/>
</dbReference>
<sequence>METHMIQEIDLQALTICRSMGFLEQEPDPMILERTQQLLEEAMQIAVPVFHYEVKDSVVLADDTVYIEDKAFRTGKTITRLLAGTTRLVLFVATAGMAFQHWMDEIKKQGDGLDTFIADTIGSCLVGACTEQMEAEVIRKLAPLPHTNRFSPGYCGWNLSEQKGLFACMPTGVCDVTLTESCLMYPIKSVSGLIGFGEQVKNKVHECDLCDKRAECLQRKLRKKNL</sequence>
<dbReference type="InterPro" id="IPR037010">
    <property type="entry name" value="VitB12-dep_Met_synth_activ_sf"/>
</dbReference>
<reference evidence="2 3" key="1">
    <citation type="submission" date="2022-03" db="EMBL/GenBank/DDBJ databases">
        <title>Parabacteroides sp. nov. isolated from swine feces.</title>
        <authorList>
            <person name="Bak J.E."/>
        </authorList>
    </citation>
    <scope>NUCLEOTIDE SEQUENCE [LARGE SCALE GENOMIC DNA]</scope>
    <source>
        <strain evidence="2 3">AGMB00274</strain>
    </source>
</reference>
<dbReference type="InterPro" id="IPR004223">
    <property type="entry name" value="VitB12-dep_Met_synth_activ_dom"/>
</dbReference>
<accession>A0ABT0BZ79</accession>
<proteinExistence type="predicted"/>
<evidence type="ECO:0000313" key="3">
    <source>
        <dbReference type="Proteomes" id="UP001165444"/>
    </source>
</evidence>
<dbReference type="Gene3D" id="3.40.109.40">
    <property type="match status" value="1"/>
</dbReference>
<dbReference type="EMBL" id="JAKZMM010000010">
    <property type="protein sequence ID" value="MCJ2380084.1"/>
    <property type="molecule type" value="Genomic_DNA"/>
</dbReference>
<comment type="caution">
    <text evidence="2">The sequence shown here is derived from an EMBL/GenBank/DDBJ whole genome shotgun (WGS) entry which is preliminary data.</text>
</comment>
<organism evidence="2 3">
    <name type="scientific">Parabacteroides faecalis</name>
    <dbReference type="NCBI Taxonomy" id="2924040"/>
    <lineage>
        <taxon>Bacteria</taxon>
        <taxon>Pseudomonadati</taxon>
        <taxon>Bacteroidota</taxon>
        <taxon>Bacteroidia</taxon>
        <taxon>Bacteroidales</taxon>
        <taxon>Tannerellaceae</taxon>
        <taxon>Parabacteroides</taxon>
    </lineage>
</organism>
<name>A0ABT0BZ79_9BACT</name>
<dbReference type="RefSeq" id="WP_243323787.1">
    <property type="nucleotide sequence ID" value="NZ_JAKZMM010000010.1"/>
</dbReference>
<evidence type="ECO:0000259" key="1">
    <source>
        <dbReference type="Pfam" id="PF02965"/>
    </source>
</evidence>
<protein>
    <recommendedName>
        <fullName evidence="1">AdoMet activation domain-containing protein</fullName>
    </recommendedName>
</protein>
<feature type="domain" description="AdoMet activation" evidence="1">
    <location>
        <begin position="88"/>
        <end position="199"/>
    </location>
</feature>